<dbReference type="SUPFAM" id="SSF53098">
    <property type="entry name" value="Ribonuclease H-like"/>
    <property type="match status" value="1"/>
</dbReference>
<name>A0A8S1HJ04_9PELO</name>
<sequence length="504" mass="57583">MAPVMENPMQISPISGTKNSQFSPTVAPKNGKDTKILAGTETQAQVSQKRLTSFISEQLKIKSGFTAKIEDSLKHLQEDEKFVGRVNEILKGRQLKTKDYFGEGFERDFECSGVELNLVILDDGQLVQQQFWSTKVLDVELEAKHKQFASEFIDQLGEAGLTTEIPDNLKHCALERIEKTIIDISKASEKISFLIIYSTADQKDDISQIIEKSMAFLDIQIRQIVLEDFAKTEVVKAALSYTLGSVVKTGGFVFVQFKDPDQKNILIAQSFLKAVKVFFEEAHRLPVRIIIHRSGLNDDEELDRAYRYQFPSFYLISKRKLLNRLLSYIKTSFLAAIAKALRDENDLRVYNSRMNYCPELFLLWSPRNADLFPTNNDHEKLRSGTFGSAREFFPGAAHGSFFITTEMKDGEEVTPDFFLVRKHRGMVTEDEERRIGMLAFLLSFDQTTARPSSGLNVARAARKLSRISGETLFSVVNDVSSAKDWMLNDWLFRRMSQKRRPFWL</sequence>
<comment type="caution">
    <text evidence="2">The sequence shown here is derived from an EMBL/GenBank/DDBJ whole genome shotgun (WGS) entry which is preliminary data.</text>
</comment>
<gene>
    <name evidence="2" type="ORF">CAUJ_LOCUS10327</name>
</gene>
<dbReference type="AlphaFoldDB" id="A0A8S1HJ04"/>
<evidence type="ECO:0000313" key="3">
    <source>
        <dbReference type="Proteomes" id="UP000835052"/>
    </source>
</evidence>
<reference evidence="2" key="1">
    <citation type="submission" date="2020-10" db="EMBL/GenBank/DDBJ databases">
        <authorList>
            <person name="Kikuchi T."/>
        </authorList>
    </citation>
    <scope>NUCLEOTIDE SEQUENCE</scope>
    <source>
        <strain evidence="2">NKZ352</strain>
    </source>
</reference>
<evidence type="ECO:0000256" key="1">
    <source>
        <dbReference type="SAM" id="MobiDB-lite"/>
    </source>
</evidence>
<proteinExistence type="predicted"/>
<feature type="compositionally biased region" description="Polar residues" evidence="1">
    <location>
        <begin position="9"/>
        <end position="24"/>
    </location>
</feature>
<organism evidence="2 3">
    <name type="scientific">Caenorhabditis auriculariae</name>
    <dbReference type="NCBI Taxonomy" id="2777116"/>
    <lineage>
        <taxon>Eukaryota</taxon>
        <taxon>Metazoa</taxon>
        <taxon>Ecdysozoa</taxon>
        <taxon>Nematoda</taxon>
        <taxon>Chromadorea</taxon>
        <taxon>Rhabditida</taxon>
        <taxon>Rhabditina</taxon>
        <taxon>Rhabditomorpha</taxon>
        <taxon>Rhabditoidea</taxon>
        <taxon>Rhabditidae</taxon>
        <taxon>Peloderinae</taxon>
        <taxon>Caenorhabditis</taxon>
    </lineage>
</organism>
<dbReference type="Proteomes" id="UP000835052">
    <property type="component" value="Unassembled WGS sequence"/>
</dbReference>
<feature type="region of interest" description="Disordered" evidence="1">
    <location>
        <begin position="1"/>
        <end position="31"/>
    </location>
</feature>
<protein>
    <submittedName>
        <fullName evidence="2">Uncharacterized protein</fullName>
    </submittedName>
</protein>
<keyword evidence="3" id="KW-1185">Reference proteome</keyword>
<evidence type="ECO:0000313" key="2">
    <source>
        <dbReference type="EMBL" id="CAD6194408.1"/>
    </source>
</evidence>
<accession>A0A8S1HJ04</accession>
<dbReference type="InterPro" id="IPR012337">
    <property type="entry name" value="RNaseH-like_sf"/>
</dbReference>
<dbReference type="EMBL" id="CAJGYM010000044">
    <property type="protein sequence ID" value="CAD6194408.1"/>
    <property type="molecule type" value="Genomic_DNA"/>
</dbReference>